<comment type="caution">
    <text evidence="1">The sequence shown here is derived from an EMBL/GenBank/DDBJ whole genome shotgun (WGS) entry which is preliminary data.</text>
</comment>
<dbReference type="SUPFAM" id="SSF53756">
    <property type="entry name" value="UDP-Glycosyltransferase/glycogen phosphorylase"/>
    <property type="match status" value="1"/>
</dbReference>
<dbReference type="AlphaFoldDB" id="X0VW19"/>
<gene>
    <name evidence="1" type="ORF">S01H1_56207</name>
</gene>
<sequence>SWLDPIPKEELARVLPQMDVGLMVLRNHPSLYYSTSPNKFFDYIASGLPVLNNYPGWLADMIAEHNCGRVVPPDDSCAFADAVLCMRDHRAELVEMGIQARRLAEAQFARHELGARFVATLEEAQRRFHRP</sequence>
<accession>X0VW19</accession>
<protein>
    <recommendedName>
        <fullName evidence="2">Glycosyl transferase family 1 domain-containing protein</fullName>
    </recommendedName>
</protein>
<dbReference type="Pfam" id="PF13692">
    <property type="entry name" value="Glyco_trans_1_4"/>
    <property type="match status" value="1"/>
</dbReference>
<evidence type="ECO:0008006" key="2">
    <source>
        <dbReference type="Google" id="ProtNLM"/>
    </source>
</evidence>
<evidence type="ECO:0000313" key="1">
    <source>
        <dbReference type="EMBL" id="GAG16638.1"/>
    </source>
</evidence>
<dbReference type="Gene3D" id="3.40.50.2000">
    <property type="entry name" value="Glycogen Phosphorylase B"/>
    <property type="match status" value="1"/>
</dbReference>
<organism evidence="1">
    <name type="scientific">marine sediment metagenome</name>
    <dbReference type="NCBI Taxonomy" id="412755"/>
    <lineage>
        <taxon>unclassified sequences</taxon>
        <taxon>metagenomes</taxon>
        <taxon>ecological metagenomes</taxon>
    </lineage>
</organism>
<dbReference type="EMBL" id="BARS01036585">
    <property type="protein sequence ID" value="GAG16638.1"/>
    <property type="molecule type" value="Genomic_DNA"/>
</dbReference>
<proteinExistence type="predicted"/>
<reference evidence="1" key="1">
    <citation type="journal article" date="2014" name="Front. Microbiol.">
        <title>High frequency of phylogenetically diverse reductive dehalogenase-homologous genes in deep subseafloor sedimentary metagenomes.</title>
        <authorList>
            <person name="Kawai M."/>
            <person name="Futagami T."/>
            <person name="Toyoda A."/>
            <person name="Takaki Y."/>
            <person name="Nishi S."/>
            <person name="Hori S."/>
            <person name="Arai W."/>
            <person name="Tsubouchi T."/>
            <person name="Morono Y."/>
            <person name="Uchiyama I."/>
            <person name="Ito T."/>
            <person name="Fujiyama A."/>
            <person name="Inagaki F."/>
            <person name="Takami H."/>
        </authorList>
    </citation>
    <scope>NUCLEOTIDE SEQUENCE</scope>
    <source>
        <strain evidence="1">Expedition CK06-06</strain>
    </source>
</reference>
<name>X0VW19_9ZZZZ</name>
<feature type="non-terminal residue" evidence="1">
    <location>
        <position position="1"/>
    </location>
</feature>